<dbReference type="HAMAP" id="MF_00135">
    <property type="entry name" value="PRAI"/>
    <property type="match status" value="1"/>
</dbReference>
<dbReference type="AlphaFoldDB" id="A0A7J5C154"/>
<dbReference type="Gene3D" id="3.20.20.70">
    <property type="entry name" value="Aldolase class I"/>
    <property type="match status" value="1"/>
</dbReference>
<proteinExistence type="inferred from homology"/>
<comment type="pathway">
    <text evidence="2 9">Amino-acid biosynthesis; L-tryptophan biosynthesis; L-tryptophan from chorismate: step 3/5.</text>
</comment>
<evidence type="ECO:0000256" key="8">
    <source>
        <dbReference type="ARBA" id="ARBA00023235"/>
    </source>
</evidence>
<evidence type="ECO:0000256" key="7">
    <source>
        <dbReference type="ARBA" id="ARBA00023141"/>
    </source>
</evidence>
<evidence type="ECO:0000256" key="3">
    <source>
        <dbReference type="ARBA" id="ARBA00012572"/>
    </source>
</evidence>
<comment type="similarity">
    <text evidence="9">Belongs to the TrpF family.</text>
</comment>
<dbReference type="CDD" id="cd00405">
    <property type="entry name" value="PRAI"/>
    <property type="match status" value="1"/>
</dbReference>
<keyword evidence="8 9" id="KW-0413">Isomerase</keyword>
<dbReference type="InterPro" id="IPR011060">
    <property type="entry name" value="RibuloseP-bd_barrel"/>
</dbReference>
<dbReference type="UniPathway" id="UPA00035">
    <property type="reaction ID" value="UER00042"/>
</dbReference>
<dbReference type="OrthoDB" id="3243379at2"/>
<dbReference type="PANTHER" id="PTHR42894">
    <property type="entry name" value="N-(5'-PHOSPHORIBOSYL)ANTHRANILATE ISOMERASE"/>
    <property type="match status" value="1"/>
</dbReference>
<sequence>MYVKVCGLDTVENARVAIEAGADAIGVVMNTGSPRARTYDEALAIVDKARGRAETVLVVNDLPADEAAAIATRLGVDILQLHGPAYGPAEFAAARGIAPRVWRATSLADEPDLHVGALGEEAILLDAPSPGSGARWDVAALDANRPDGRWLLAGGLDPDTVGDAIAAAAPWGVDVSSGVESAKGVKDPHRIRVFVEAARAAANPK</sequence>
<evidence type="ECO:0000256" key="4">
    <source>
        <dbReference type="ARBA" id="ARBA00022272"/>
    </source>
</evidence>
<reference evidence="11 12" key="1">
    <citation type="submission" date="2019-09" db="EMBL/GenBank/DDBJ databases">
        <title>Phylogeny of genus Pseudoclavibacter and closely related genus.</title>
        <authorList>
            <person name="Li Y."/>
        </authorList>
    </citation>
    <scope>NUCLEOTIDE SEQUENCE [LARGE SCALE GENOMIC DNA]</scope>
    <source>
        <strain evidence="11 12">DSM 23821</strain>
    </source>
</reference>
<keyword evidence="12" id="KW-1185">Reference proteome</keyword>
<name>A0A7J5C154_9MICO</name>
<evidence type="ECO:0000313" key="12">
    <source>
        <dbReference type="Proteomes" id="UP000467240"/>
    </source>
</evidence>
<dbReference type="Proteomes" id="UP000467240">
    <property type="component" value="Unassembled WGS sequence"/>
</dbReference>
<dbReference type="EMBL" id="WBJZ01000002">
    <property type="protein sequence ID" value="KAB1662364.1"/>
    <property type="molecule type" value="Genomic_DNA"/>
</dbReference>
<dbReference type="Pfam" id="PF00697">
    <property type="entry name" value="PRAI"/>
    <property type="match status" value="1"/>
</dbReference>
<gene>
    <name evidence="9" type="primary">trpF</name>
    <name evidence="11" type="ORF">F8O01_01740</name>
</gene>
<dbReference type="InterPro" id="IPR013785">
    <property type="entry name" value="Aldolase_TIM"/>
</dbReference>
<dbReference type="InterPro" id="IPR001240">
    <property type="entry name" value="PRAI_dom"/>
</dbReference>
<protein>
    <recommendedName>
        <fullName evidence="4 9">N-(5'-phosphoribosyl)anthranilate isomerase</fullName>
        <shortName evidence="9">PRAI</shortName>
        <ecNumber evidence="3 9">5.3.1.24</ecNumber>
    </recommendedName>
</protein>
<evidence type="ECO:0000256" key="1">
    <source>
        <dbReference type="ARBA" id="ARBA00001164"/>
    </source>
</evidence>
<evidence type="ECO:0000256" key="9">
    <source>
        <dbReference type="HAMAP-Rule" id="MF_00135"/>
    </source>
</evidence>
<dbReference type="GO" id="GO:0000162">
    <property type="term" value="P:L-tryptophan biosynthetic process"/>
    <property type="evidence" value="ECO:0007669"/>
    <property type="project" value="UniProtKB-UniRule"/>
</dbReference>
<evidence type="ECO:0000313" key="11">
    <source>
        <dbReference type="EMBL" id="KAB1662364.1"/>
    </source>
</evidence>
<dbReference type="GO" id="GO:0004640">
    <property type="term" value="F:phosphoribosylanthranilate isomerase activity"/>
    <property type="evidence" value="ECO:0007669"/>
    <property type="project" value="UniProtKB-UniRule"/>
</dbReference>
<dbReference type="InterPro" id="IPR044643">
    <property type="entry name" value="TrpF_fam"/>
</dbReference>
<dbReference type="EC" id="5.3.1.24" evidence="3 9"/>
<comment type="caution">
    <text evidence="11">The sequence shown here is derived from an EMBL/GenBank/DDBJ whole genome shotgun (WGS) entry which is preliminary data.</text>
</comment>
<evidence type="ECO:0000259" key="10">
    <source>
        <dbReference type="Pfam" id="PF00697"/>
    </source>
</evidence>
<keyword evidence="7 9" id="KW-0057">Aromatic amino acid biosynthesis</keyword>
<keyword evidence="5 9" id="KW-0028">Amino-acid biosynthesis</keyword>
<evidence type="ECO:0000256" key="5">
    <source>
        <dbReference type="ARBA" id="ARBA00022605"/>
    </source>
</evidence>
<organism evidence="11 12">
    <name type="scientific">Pseudoclavibacter chungangensis</name>
    <dbReference type="NCBI Taxonomy" id="587635"/>
    <lineage>
        <taxon>Bacteria</taxon>
        <taxon>Bacillati</taxon>
        <taxon>Actinomycetota</taxon>
        <taxon>Actinomycetes</taxon>
        <taxon>Micrococcales</taxon>
        <taxon>Microbacteriaceae</taxon>
        <taxon>Pseudoclavibacter</taxon>
    </lineage>
</organism>
<keyword evidence="6 9" id="KW-0822">Tryptophan biosynthesis</keyword>
<comment type="catalytic activity">
    <reaction evidence="1 9">
        <text>N-(5-phospho-beta-D-ribosyl)anthranilate = 1-(2-carboxyphenylamino)-1-deoxy-D-ribulose 5-phosphate</text>
        <dbReference type="Rhea" id="RHEA:21540"/>
        <dbReference type="ChEBI" id="CHEBI:18277"/>
        <dbReference type="ChEBI" id="CHEBI:58613"/>
        <dbReference type="EC" id="5.3.1.24"/>
    </reaction>
</comment>
<evidence type="ECO:0000256" key="6">
    <source>
        <dbReference type="ARBA" id="ARBA00022822"/>
    </source>
</evidence>
<feature type="domain" description="N-(5'phosphoribosyl) anthranilate isomerase (PRAI)" evidence="10">
    <location>
        <begin position="3"/>
        <end position="196"/>
    </location>
</feature>
<accession>A0A7J5C154</accession>
<dbReference type="SUPFAM" id="SSF51366">
    <property type="entry name" value="Ribulose-phoshate binding barrel"/>
    <property type="match status" value="1"/>
</dbReference>
<evidence type="ECO:0000256" key="2">
    <source>
        <dbReference type="ARBA" id="ARBA00004664"/>
    </source>
</evidence>
<dbReference type="PANTHER" id="PTHR42894:SF1">
    <property type="entry name" value="N-(5'-PHOSPHORIBOSYL)ANTHRANILATE ISOMERASE"/>
    <property type="match status" value="1"/>
</dbReference>